<feature type="transmembrane region" description="Helical" evidence="1">
    <location>
        <begin position="324"/>
        <end position="342"/>
    </location>
</feature>
<evidence type="ECO:0000256" key="1">
    <source>
        <dbReference type="SAM" id="Phobius"/>
    </source>
</evidence>
<evidence type="ECO:0000313" key="3">
    <source>
        <dbReference type="Proteomes" id="UP000587760"/>
    </source>
</evidence>
<feature type="transmembrane region" description="Helical" evidence="1">
    <location>
        <begin position="189"/>
        <end position="207"/>
    </location>
</feature>
<dbReference type="AlphaFoldDB" id="A0A841RDA2"/>
<name>A0A841RDA2_9SPIO</name>
<evidence type="ECO:0000313" key="2">
    <source>
        <dbReference type="EMBL" id="MBB6480970.1"/>
    </source>
</evidence>
<comment type="caution">
    <text evidence="2">The sequence shown here is derived from an EMBL/GenBank/DDBJ whole genome shotgun (WGS) entry which is preliminary data.</text>
</comment>
<proteinExistence type="predicted"/>
<dbReference type="EMBL" id="JACHGJ010000005">
    <property type="protein sequence ID" value="MBB6480970.1"/>
    <property type="molecule type" value="Genomic_DNA"/>
</dbReference>
<feature type="transmembrane region" description="Helical" evidence="1">
    <location>
        <begin position="12"/>
        <end position="33"/>
    </location>
</feature>
<dbReference type="Pfam" id="PF07613">
    <property type="entry name" value="DUF1576"/>
    <property type="match status" value="2"/>
</dbReference>
<evidence type="ECO:0008006" key="4">
    <source>
        <dbReference type="Google" id="ProtNLM"/>
    </source>
</evidence>
<keyword evidence="1" id="KW-0812">Transmembrane</keyword>
<feature type="transmembrane region" description="Helical" evidence="1">
    <location>
        <begin position="227"/>
        <end position="248"/>
    </location>
</feature>
<protein>
    <recommendedName>
        <fullName evidence="4">DUF1576 domain-containing protein</fullName>
    </recommendedName>
</protein>
<feature type="transmembrane region" description="Helical" evidence="1">
    <location>
        <begin position="155"/>
        <end position="177"/>
    </location>
</feature>
<dbReference type="Proteomes" id="UP000587760">
    <property type="component" value="Unassembled WGS sequence"/>
</dbReference>
<feature type="transmembrane region" description="Helical" evidence="1">
    <location>
        <begin position="300"/>
        <end position="317"/>
    </location>
</feature>
<keyword evidence="1" id="KW-0472">Membrane</keyword>
<organism evidence="2 3">
    <name type="scientific">Spirochaeta isovalerica</name>
    <dbReference type="NCBI Taxonomy" id="150"/>
    <lineage>
        <taxon>Bacteria</taxon>
        <taxon>Pseudomonadati</taxon>
        <taxon>Spirochaetota</taxon>
        <taxon>Spirochaetia</taxon>
        <taxon>Spirochaetales</taxon>
        <taxon>Spirochaetaceae</taxon>
        <taxon>Spirochaeta</taxon>
    </lineage>
</organism>
<dbReference type="InterPro" id="IPR011470">
    <property type="entry name" value="DUF1576"/>
</dbReference>
<keyword evidence="3" id="KW-1185">Reference proteome</keyword>
<reference evidence="2 3" key="1">
    <citation type="submission" date="2020-08" db="EMBL/GenBank/DDBJ databases">
        <title>Genomic Encyclopedia of Type Strains, Phase IV (KMG-IV): sequencing the most valuable type-strain genomes for metagenomic binning, comparative biology and taxonomic classification.</title>
        <authorList>
            <person name="Goeker M."/>
        </authorList>
    </citation>
    <scope>NUCLEOTIDE SEQUENCE [LARGE SCALE GENOMIC DNA]</scope>
    <source>
        <strain evidence="2 3">DSM 2461</strain>
    </source>
</reference>
<dbReference type="RefSeq" id="WP_184747222.1">
    <property type="nucleotide sequence ID" value="NZ_JACHGJ010000005.1"/>
</dbReference>
<feature type="transmembrane region" description="Helical" evidence="1">
    <location>
        <begin position="90"/>
        <end position="118"/>
    </location>
</feature>
<feature type="transmembrane region" description="Helical" evidence="1">
    <location>
        <begin position="269"/>
        <end position="294"/>
    </location>
</feature>
<gene>
    <name evidence="2" type="ORF">HNR50_002643</name>
</gene>
<feature type="transmembrane region" description="Helical" evidence="1">
    <location>
        <begin position="392"/>
        <end position="413"/>
    </location>
</feature>
<feature type="transmembrane region" description="Helical" evidence="1">
    <location>
        <begin position="54"/>
        <end position="78"/>
    </location>
</feature>
<feature type="transmembrane region" description="Helical" evidence="1">
    <location>
        <begin position="130"/>
        <end position="149"/>
    </location>
</feature>
<keyword evidence="1" id="KW-1133">Transmembrane helix</keyword>
<accession>A0A841RDA2</accession>
<feature type="transmembrane region" description="Helical" evidence="1">
    <location>
        <begin position="348"/>
        <end position="380"/>
    </location>
</feature>
<sequence length="420" mass="43721">MAQKEISNHTYLLIILSLLLTGMIFTGLADSGISATAKGFLKIQTHPARLINDYIEIAGTGGALLNGALVGAIGLLLILVSRIPLSGPTFAAVLTMAGFGLFGKTPLNILPIFFGVYLSARLVGKGLRDYLMIALFGTALAPLVSTLAWELGLPPLAAVLAGTAGGIVTGFFLPAIAVSMLHLHQGYNLYNMGLTCGFFGLFAAALLRGFGHEYAGAFYWFEGTNPYLSLLVPAMSLLLIAAGIVRDGRKVWKALREILTIPGRLPSDFIDLVSAGGTLLNSGLIGLAGSLYIYLIGAPFNGSVIGGLLTIMGFGAFGTHISNAWPVVTGVILATLATGNSLNSPGPVLAAIFSTTLAPLAGEFGIPAGVAAGIIHLLMVLQTGAWHGGMNLYNNGFAGGLTASLIIAVIQWYRTNKEEF</sequence>